<comment type="caution">
    <text evidence="7">The sequence shown here is derived from an EMBL/GenBank/DDBJ whole genome shotgun (WGS) entry which is preliminary data.</text>
</comment>
<dbReference type="RefSeq" id="WP_243322276.1">
    <property type="nucleotide sequence ID" value="NZ_JALGCL010000004.1"/>
</dbReference>
<keyword evidence="3 6" id="KW-0812">Transmembrane</keyword>
<sequence length="128" mass="12739">MHDPIATGRRAAMRAVAIQAVVTLLVALLALAAAGPRQGLAAAVGGIAMLVGNGLAAAVALGGGIQPAGAAFARLLLGTLGKWVVALVVVVVALGPLRLPPLPLLAGLAAGMLAYLLAVQMNTQRRQR</sequence>
<keyword evidence="2" id="KW-1003">Cell membrane</keyword>
<comment type="subcellular location">
    <subcellularLocation>
        <location evidence="1">Cell membrane</location>
        <topology evidence="1">Multi-pass membrane protein</topology>
    </subcellularLocation>
</comment>
<name>A0ABT0A6K3_9GAMM</name>
<feature type="transmembrane region" description="Helical" evidence="6">
    <location>
        <begin position="12"/>
        <end position="34"/>
    </location>
</feature>
<gene>
    <name evidence="7" type="ORF">MQC88_11755</name>
</gene>
<feature type="transmembrane region" description="Helical" evidence="6">
    <location>
        <begin position="40"/>
        <end position="63"/>
    </location>
</feature>
<keyword evidence="8" id="KW-1185">Reference proteome</keyword>
<proteinExistence type="predicted"/>
<evidence type="ECO:0000256" key="2">
    <source>
        <dbReference type="ARBA" id="ARBA00022475"/>
    </source>
</evidence>
<evidence type="ECO:0000256" key="3">
    <source>
        <dbReference type="ARBA" id="ARBA00022692"/>
    </source>
</evidence>
<keyword evidence="5 6" id="KW-0472">Membrane</keyword>
<keyword evidence="4 6" id="KW-1133">Transmembrane helix</keyword>
<feature type="transmembrane region" description="Helical" evidence="6">
    <location>
        <begin position="75"/>
        <end position="95"/>
    </location>
</feature>
<reference evidence="7 8" key="1">
    <citation type="submission" date="2022-03" db="EMBL/GenBank/DDBJ databases">
        <title>Luteimonas soily sp. nov., a novel bacterium isolated from the soil.</title>
        <authorList>
            <person name="Zhang X."/>
        </authorList>
    </citation>
    <scope>NUCLEOTIDE SEQUENCE [LARGE SCALE GENOMIC DNA]</scope>
    <source>
        <strain evidence="7 8">50</strain>
    </source>
</reference>
<feature type="transmembrane region" description="Helical" evidence="6">
    <location>
        <begin position="101"/>
        <end position="119"/>
    </location>
</feature>
<evidence type="ECO:0000313" key="7">
    <source>
        <dbReference type="EMBL" id="MCJ0826618.1"/>
    </source>
</evidence>
<dbReference type="Proteomes" id="UP001165423">
    <property type="component" value="Unassembled WGS sequence"/>
</dbReference>
<evidence type="ECO:0000256" key="1">
    <source>
        <dbReference type="ARBA" id="ARBA00004651"/>
    </source>
</evidence>
<protein>
    <submittedName>
        <fullName evidence="7">ATP synthase subunit I</fullName>
    </submittedName>
</protein>
<evidence type="ECO:0000256" key="5">
    <source>
        <dbReference type="ARBA" id="ARBA00023136"/>
    </source>
</evidence>
<dbReference type="EMBL" id="JALGCL010000004">
    <property type="protein sequence ID" value="MCJ0826618.1"/>
    <property type="molecule type" value="Genomic_DNA"/>
</dbReference>
<dbReference type="Pfam" id="PF03899">
    <property type="entry name" value="ATP-synt_I"/>
    <property type="match status" value="1"/>
</dbReference>
<organism evidence="7 8">
    <name type="scientific">Cognatiluteimonas sedimenti</name>
    <dbReference type="NCBI Taxonomy" id="2927791"/>
    <lineage>
        <taxon>Bacteria</taxon>
        <taxon>Pseudomonadati</taxon>
        <taxon>Pseudomonadota</taxon>
        <taxon>Gammaproteobacteria</taxon>
        <taxon>Lysobacterales</taxon>
        <taxon>Lysobacteraceae</taxon>
        <taxon>Cognatiluteimonas</taxon>
    </lineage>
</organism>
<evidence type="ECO:0000256" key="6">
    <source>
        <dbReference type="SAM" id="Phobius"/>
    </source>
</evidence>
<evidence type="ECO:0000256" key="4">
    <source>
        <dbReference type="ARBA" id="ARBA00022989"/>
    </source>
</evidence>
<accession>A0ABT0A6K3</accession>
<dbReference type="InterPro" id="IPR005598">
    <property type="entry name" value="ATP_synth_I"/>
</dbReference>
<evidence type="ECO:0000313" key="8">
    <source>
        <dbReference type="Proteomes" id="UP001165423"/>
    </source>
</evidence>